<dbReference type="Proteomes" id="UP000184041">
    <property type="component" value="Unassembled WGS sequence"/>
</dbReference>
<dbReference type="Gene3D" id="3.90.550.10">
    <property type="entry name" value="Spore Coat Polysaccharide Biosynthesis Protein SpsA, Chain A"/>
    <property type="match status" value="1"/>
</dbReference>
<feature type="domain" description="Glycosyltransferase 2-like" evidence="1">
    <location>
        <begin position="12"/>
        <end position="132"/>
    </location>
</feature>
<evidence type="ECO:0000313" key="3">
    <source>
        <dbReference type="Proteomes" id="UP000184041"/>
    </source>
</evidence>
<dbReference type="GO" id="GO:0016758">
    <property type="term" value="F:hexosyltransferase activity"/>
    <property type="evidence" value="ECO:0007669"/>
    <property type="project" value="UniProtKB-ARBA"/>
</dbReference>
<dbReference type="Pfam" id="PF00535">
    <property type="entry name" value="Glycos_transf_2"/>
    <property type="match status" value="1"/>
</dbReference>
<dbReference type="InterPro" id="IPR001173">
    <property type="entry name" value="Glyco_trans_2-like"/>
</dbReference>
<dbReference type="OrthoDB" id="6307329at2"/>
<keyword evidence="2" id="KW-0808">Transferase</keyword>
<dbReference type="SUPFAM" id="SSF53448">
    <property type="entry name" value="Nucleotide-diphospho-sugar transferases"/>
    <property type="match status" value="1"/>
</dbReference>
<dbReference type="STRING" id="1194090.SAMN05443144_1241"/>
<protein>
    <submittedName>
        <fullName evidence="2">Glycosyl transferase family 2</fullName>
    </submittedName>
</protein>
<dbReference type="CDD" id="cd00761">
    <property type="entry name" value="Glyco_tranf_GTA_type"/>
    <property type="match status" value="1"/>
</dbReference>
<dbReference type="PANTHER" id="PTHR22916">
    <property type="entry name" value="GLYCOSYLTRANSFERASE"/>
    <property type="match status" value="1"/>
</dbReference>
<keyword evidence="3" id="KW-1185">Reference proteome</keyword>
<dbReference type="RefSeq" id="WP_084088403.1">
    <property type="nucleotide sequence ID" value="NZ_FQUS01000024.1"/>
</dbReference>
<sequence>MTTKTNDFLDISVITPVYNAEKFIERAVGSALSQPETGEVILIEDGSEDDSYRVCQSLNEKYEKVYLYTHKGHVNKGAGATRNLGIKKSHFDYIAFLDADDFFLENRFKEAMQLLQSTPGADGVYEAIGVHFESPSAKKIWINEKNRGLITTIEGGIAPDELFWKQYPIGSKGHTSLDGLTIKKSSLEKVGMFNSNLRLHQDTELFMRLAMACNLYPGSITKPVAMRGVHSNNRITKTRPMEERIINIRKMLKSTYEWAKEKGYTNEAARLRECKLNSVWFVLFISVPG</sequence>
<reference evidence="2 3" key="1">
    <citation type="submission" date="2016-11" db="EMBL/GenBank/DDBJ databases">
        <authorList>
            <person name="Jaros S."/>
            <person name="Januszkiewicz K."/>
            <person name="Wedrychowicz H."/>
        </authorList>
    </citation>
    <scope>NUCLEOTIDE SEQUENCE [LARGE SCALE GENOMIC DNA]</scope>
    <source>
        <strain evidence="2 3">DSM 21986</strain>
    </source>
</reference>
<evidence type="ECO:0000259" key="1">
    <source>
        <dbReference type="Pfam" id="PF00535"/>
    </source>
</evidence>
<accession>A0A1M5IME3</accession>
<name>A0A1M5IME3_9BACT</name>
<gene>
    <name evidence="2" type="ORF">SAMN05443144_1241</name>
</gene>
<proteinExistence type="predicted"/>
<dbReference type="PANTHER" id="PTHR22916:SF3">
    <property type="entry name" value="UDP-GLCNAC:BETAGAL BETA-1,3-N-ACETYLGLUCOSAMINYLTRANSFERASE-LIKE PROTEIN 1"/>
    <property type="match status" value="1"/>
</dbReference>
<evidence type="ECO:0000313" key="2">
    <source>
        <dbReference type="EMBL" id="SHG29524.1"/>
    </source>
</evidence>
<dbReference type="EMBL" id="FQUS01000024">
    <property type="protein sequence ID" value="SHG29524.1"/>
    <property type="molecule type" value="Genomic_DNA"/>
</dbReference>
<organism evidence="2 3">
    <name type="scientific">Fodinibius roseus</name>
    <dbReference type="NCBI Taxonomy" id="1194090"/>
    <lineage>
        <taxon>Bacteria</taxon>
        <taxon>Pseudomonadati</taxon>
        <taxon>Balneolota</taxon>
        <taxon>Balneolia</taxon>
        <taxon>Balneolales</taxon>
        <taxon>Balneolaceae</taxon>
        <taxon>Fodinibius</taxon>
    </lineage>
</organism>
<dbReference type="InterPro" id="IPR029044">
    <property type="entry name" value="Nucleotide-diphossugar_trans"/>
</dbReference>
<dbReference type="AlphaFoldDB" id="A0A1M5IME3"/>